<dbReference type="RefSeq" id="WP_281180333.1">
    <property type="nucleotide sequence ID" value="NZ_FMTT01000008.1"/>
</dbReference>
<feature type="signal peptide" evidence="1">
    <location>
        <begin position="1"/>
        <end position="22"/>
    </location>
</feature>
<evidence type="ECO:0000256" key="1">
    <source>
        <dbReference type="SAM" id="SignalP"/>
    </source>
</evidence>
<evidence type="ECO:0000313" key="2">
    <source>
        <dbReference type="EMBL" id="SCW47214.1"/>
    </source>
</evidence>
<gene>
    <name evidence="2" type="ORF">SAMN04487970_1008149</name>
</gene>
<dbReference type="EMBL" id="FMTT01000008">
    <property type="protein sequence ID" value="SCW47214.1"/>
    <property type="molecule type" value="Genomic_DNA"/>
</dbReference>
<feature type="chain" id="PRO_5039515204" evidence="1">
    <location>
        <begin position="23"/>
        <end position="40"/>
    </location>
</feature>
<evidence type="ECO:0000313" key="3">
    <source>
        <dbReference type="Proteomes" id="UP000198601"/>
    </source>
</evidence>
<accession>A0A1G4QRE8</accession>
<protein>
    <submittedName>
        <fullName evidence="2">Uncharacterized protein</fullName>
    </submittedName>
</protein>
<proteinExistence type="predicted"/>
<dbReference type="AlphaFoldDB" id="A0A1G4QRE8"/>
<keyword evidence="3" id="KW-1185">Reference proteome</keyword>
<keyword evidence="1" id="KW-0732">Signal</keyword>
<reference evidence="3" key="1">
    <citation type="submission" date="2016-10" db="EMBL/GenBank/DDBJ databases">
        <authorList>
            <person name="Varghese N."/>
            <person name="Submissions S."/>
        </authorList>
    </citation>
    <scope>NUCLEOTIDE SEQUENCE [LARGE SCALE GENOMIC DNA]</scope>
    <source>
        <strain evidence="3">CGMCC 1.8946</strain>
    </source>
</reference>
<name>A0A1G4QRE8_9BACL</name>
<sequence length="40" mass="4280">MMKKMLLSLLMVLMLISGGHLAEELTVTTDQFGYHGGVGG</sequence>
<dbReference type="Proteomes" id="UP000198601">
    <property type="component" value="Unassembled WGS sequence"/>
</dbReference>
<organism evidence="2 3">
    <name type="scientific">Paenibacillus tianmuensis</name>
    <dbReference type="NCBI Taxonomy" id="624147"/>
    <lineage>
        <taxon>Bacteria</taxon>
        <taxon>Bacillati</taxon>
        <taxon>Bacillota</taxon>
        <taxon>Bacilli</taxon>
        <taxon>Bacillales</taxon>
        <taxon>Paenibacillaceae</taxon>
        <taxon>Paenibacillus</taxon>
    </lineage>
</organism>